<protein>
    <recommendedName>
        <fullName evidence="2">Doubled CXXCH motif domain-containing protein</fullName>
    </recommendedName>
</protein>
<dbReference type="Pfam" id="PF09699">
    <property type="entry name" value="Paired_CXXCH_1"/>
    <property type="match status" value="1"/>
</dbReference>
<feature type="signal peptide" evidence="1">
    <location>
        <begin position="1"/>
        <end position="26"/>
    </location>
</feature>
<reference evidence="3" key="1">
    <citation type="submission" date="2020-09" db="EMBL/GenBank/DDBJ databases">
        <title>Pelobacter alkaliphilus sp. nov., a novel anaerobic arsenate-reducing bacterium from terrestrial mud volcano.</title>
        <authorList>
            <person name="Khomyakova M.A."/>
            <person name="Merkel A.Y."/>
            <person name="Slobodkin A.I."/>
        </authorList>
    </citation>
    <scope>NUCLEOTIDE SEQUENCE</scope>
    <source>
        <strain evidence="3">M08fum</strain>
    </source>
</reference>
<keyword evidence="4" id="KW-1185">Reference proteome</keyword>
<evidence type="ECO:0000259" key="2">
    <source>
        <dbReference type="Pfam" id="PF09699"/>
    </source>
</evidence>
<dbReference type="InterPro" id="IPR036280">
    <property type="entry name" value="Multihaem_cyt_sf"/>
</dbReference>
<gene>
    <name evidence="3" type="ORF">ICT70_10440</name>
</gene>
<proteinExistence type="predicted"/>
<evidence type="ECO:0000256" key="1">
    <source>
        <dbReference type="SAM" id="SignalP"/>
    </source>
</evidence>
<accession>A0A8J6QRR4</accession>
<dbReference type="EMBL" id="JACWUN010000011">
    <property type="protein sequence ID" value="MBD1401093.1"/>
    <property type="molecule type" value="Genomic_DNA"/>
</dbReference>
<evidence type="ECO:0000313" key="4">
    <source>
        <dbReference type="Proteomes" id="UP000632828"/>
    </source>
</evidence>
<comment type="caution">
    <text evidence="3">The sequence shown here is derived from an EMBL/GenBank/DDBJ whole genome shotgun (WGS) entry which is preliminary data.</text>
</comment>
<feature type="chain" id="PRO_5035198038" description="Doubled CXXCH motif domain-containing protein" evidence="1">
    <location>
        <begin position="27"/>
        <end position="366"/>
    </location>
</feature>
<dbReference type="InterPro" id="IPR010177">
    <property type="entry name" value="Paired_CXXCH_1"/>
</dbReference>
<name>A0A8J6QRR4_9BACT</name>
<dbReference type="SUPFAM" id="SSF48695">
    <property type="entry name" value="Multiheme cytochromes"/>
    <property type="match status" value="1"/>
</dbReference>
<dbReference type="Proteomes" id="UP000632828">
    <property type="component" value="Unassembled WGS sequence"/>
</dbReference>
<keyword evidence="1" id="KW-0732">Signal</keyword>
<evidence type="ECO:0000313" key="3">
    <source>
        <dbReference type="EMBL" id="MBD1401093.1"/>
    </source>
</evidence>
<organism evidence="3 4">
    <name type="scientific">Pelovirga terrestris</name>
    <dbReference type="NCBI Taxonomy" id="2771352"/>
    <lineage>
        <taxon>Bacteria</taxon>
        <taxon>Pseudomonadati</taxon>
        <taxon>Thermodesulfobacteriota</taxon>
        <taxon>Desulfuromonadia</taxon>
        <taxon>Geobacterales</taxon>
        <taxon>Geobacteraceae</taxon>
        <taxon>Pelovirga</taxon>
    </lineage>
</organism>
<dbReference type="RefSeq" id="WP_191156316.1">
    <property type="nucleotide sequence ID" value="NZ_JACWUN010000011.1"/>
</dbReference>
<feature type="domain" description="Doubled CXXCH motif" evidence="2">
    <location>
        <begin position="320"/>
        <end position="364"/>
    </location>
</feature>
<sequence length="366" mass="39219">MKISRWITALATSGVLLFALPLTAMAAVSGNCSNCHTMHNSEEGKPVAYTRTSAGEINQSTQPLANLLRTDCVGCHTHGTADTIRSEEGTRVPIVFNLMEPTYPPNGSATSTLAGGNFHWMLTKGDRHGHNVTGIAAADGTLNHAPGWQARSGECVSCHGTLADAQSGCAGCHVPMHHAAGSGVVAGQDHGWYRFLGSVMEVREGAAVPTQGVIGIEDPNWEQNPASDRHNVYQGKPGLYNDYLDTGSIGQKCAGCHGNFHSNVGEGSPWIRHPIDVAIPNKGEFVDFIDYDPMVPVARLTVGSGDENFSQISRGSDMVTCISCHRPHGSPYPSMLRWGYRDWPGTDTHTNQPAWNGCAVCHTYKD</sequence>
<dbReference type="AlphaFoldDB" id="A0A8J6QRR4"/>